<dbReference type="GO" id="GO:0008270">
    <property type="term" value="F:zinc ion binding"/>
    <property type="evidence" value="ECO:0007669"/>
    <property type="project" value="UniProtKB-UniRule"/>
</dbReference>
<dbReference type="InterPro" id="IPR045357">
    <property type="entry name" value="Aminopeptidase_N-like_N"/>
</dbReference>
<dbReference type="CDD" id="cd09601">
    <property type="entry name" value="M1_APN-Q_like"/>
    <property type="match status" value="1"/>
</dbReference>
<keyword evidence="16" id="KW-1185">Reference proteome</keyword>
<comment type="similarity">
    <text evidence="1 11">Belongs to the peptidase M1 family.</text>
</comment>
<dbReference type="Pfam" id="PF17900">
    <property type="entry name" value="Peptidase_M1_N"/>
    <property type="match status" value="1"/>
</dbReference>
<evidence type="ECO:0000313" key="15">
    <source>
        <dbReference type="EMBL" id="KAK7693088.1"/>
    </source>
</evidence>
<dbReference type="Pfam" id="PF01433">
    <property type="entry name" value="Peptidase_M1"/>
    <property type="match status" value="1"/>
</dbReference>
<evidence type="ECO:0000256" key="10">
    <source>
        <dbReference type="PIRSR" id="PIRSR634016-4"/>
    </source>
</evidence>
<dbReference type="Pfam" id="PF11838">
    <property type="entry name" value="ERAP1_C"/>
    <property type="match status" value="1"/>
</dbReference>
<dbReference type="Gene3D" id="2.60.40.1910">
    <property type="match status" value="1"/>
</dbReference>
<dbReference type="InterPro" id="IPR024571">
    <property type="entry name" value="ERAP1-like_C_dom"/>
</dbReference>
<feature type="domain" description="Aminopeptidase N-like N-terminal" evidence="14">
    <location>
        <begin position="15"/>
        <end position="222"/>
    </location>
</feature>
<evidence type="ECO:0000256" key="11">
    <source>
        <dbReference type="RuleBase" id="RU364040"/>
    </source>
</evidence>
<dbReference type="EC" id="3.4.11.-" evidence="11"/>
<dbReference type="PANTHER" id="PTHR11533">
    <property type="entry name" value="PROTEASE M1 ZINC METALLOPROTEASE"/>
    <property type="match status" value="1"/>
</dbReference>
<dbReference type="EMBL" id="JASBNA010000003">
    <property type="protein sequence ID" value="KAK7693088.1"/>
    <property type="molecule type" value="Genomic_DNA"/>
</dbReference>
<dbReference type="Proteomes" id="UP001385951">
    <property type="component" value="Unassembled WGS sequence"/>
</dbReference>
<feature type="binding site" evidence="9">
    <location>
        <position position="358"/>
    </location>
    <ligand>
        <name>Zn(2+)</name>
        <dbReference type="ChEBI" id="CHEBI:29105"/>
        <note>catalytic</note>
    </ligand>
</feature>
<gene>
    <name evidence="15" type="ORF">QCA50_002653</name>
</gene>
<evidence type="ECO:0000256" key="8">
    <source>
        <dbReference type="PIRSR" id="PIRSR634016-1"/>
    </source>
</evidence>
<evidence type="ECO:0000259" key="13">
    <source>
        <dbReference type="Pfam" id="PF11838"/>
    </source>
</evidence>
<dbReference type="InterPro" id="IPR042097">
    <property type="entry name" value="Aminopeptidase_N-like_N_sf"/>
</dbReference>
<keyword evidence="5 11" id="KW-0378">Hydrolase</keyword>
<name>A0AAW0GHH0_9APHY</name>
<dbReference type="InterPro" id="IPR001930">
    <property type="entry name" value="Peptidase_M1"/>
</dbReference>
<dbReference type="GO" id="GO:0005737">
    <property type="term" value="C:cytoplasm"/>
    <property type="evidence" value="ECO:0007669"/>
    <property type="project" value="TreeGrafter"/>
</dbReference>
<dbReference type="SUPFAM" id="SSF63737">
    <property type="entry name" value="Leukotriene A4 hydrolase N-terminal domain"/>
    <property type="match status" value="1"/>
</dbReference>
<keyword evidence="3 11" id="KW-0645">Protease</keyword>
<dbReference type="InterPro" id="IPR014782">
    <property type="entry name" value="Peptidase_M1_dom"/>
</dbReference>
<organism evidence="15 16">
    <name type="scientific">Cerrena zonata</name>
    <dbReference type="NCBI Taxonomy" id="2478898"/>
    <lineage>
        <taxon>Eukaryota</taxon>
        <taxon>Fungi</taxon>
        <taxon>Dikarya</taxon>
        <taxon>Basidiomycota</taxon>
        <taxon>Agaricomycotina</taxon>
        <taxon>Agaricomycetes</taxon>
        <taxon>Polyporales</taxon>
        <taxon>Cerrenaceae</taxon>
        <taxon>Cerrena</taxon>
    </lineage>
</organism>
<dbReference type="GO" id="GO:0042277">
    <property type="term" value="F:peptide binding"/>
    <property type="evidence" value="ECO:0007669"/>
    <property type="project" value="TreeGrafter"/>
</dbReference>
<comment type="cofactor">
    <cofactor evidence="9 11">
        <name>Zn(2+)</name>
        <dbReference type="ChEBI" id="CHEBI:29105"/>
    </cofactor>
    <text evidence="9 11">Binds 1 zinc ion per subunit.</text>
</comment>
<keyword evidence="6 9" id="KW-0862">Zinc</keyword>
<dbReference type="InterPro" id="IPR027268">
    <property type="entry name" value="Peptidase_M4/M1_CTD_sf"/>
</dbReference>
<dbReference type="PANTHER" id="PTHR11533:SF174">
    <property type="entry name" value="PUROMYCIN-SENSITIVE AMINOPEPTIDASE-RELATED"/>
    <property type="match status" value="1"/>
</dbReference>
<keyword evidence="7 11" id="KW-0482">Metalloprotease</keyword>
<dbReference type="GO" id="GO:0005615">
    <property type="term" value="C:extracellular space"/>
    <property type="evidence" value="ECO:0007669"/>
    <property type="project" value="TreeGrafter"/>
</dbReference>
<dbReference type="SUPFAM" id="SSF55486">
    <property type="entry name" value="Metalloproteases ('zincins'), catalytic domain"/>
    <property type="match status" value="1"/>
</dbReference>
<evidence type="ECO:0000256" key="2">
    <source>
        <dbReference type="ARBA" id="ARBA00022438"/>
    </source>
</evidence>
<dbReference type="InterPro" id="IPR034016">
    <property type="entry name" value="M1_APN-typ"/>
</dbReference>
<evidence type="ECO:0000256" key="6">
    <source>
        <dbReference type="ARBA" id="ARBA00022833"/>
    </source>
</evidence>
<dbReference type="Gene3D" id="1.10.390.10">
    <property type="entry name" value="Neutral Protease Domain 2"/>
    <property type="match status" value="1"/>
</dbReference>
<dbReference type="Gene3D" id="2.60.40.1730">
    <property type="entry name" value="tricorn interacting facor f3 domain"/>
    <property type="match status" value="1"/>
</dbReference>
<dbReference type="Gene3D" id="1.25.50.20">
    <property type="match status" value="1"/>
</dbReference>
<proteinExistence type="inferred from homology"/>
<dbReference type="GO" id="GO:0006508">
    <property type="term" value="P:proteolysis"/>
    <property type="evidence" value="ECO:0007669"/>
    <property type="project" value="UniProtKB-KW"/>
</dbReference>
<accession>A0AAW0GHH0</accession>
<dbReference type="AlphaFoldDB" id="A0AAW0GHH0"/>
<evidence type="ECO:0000313" key="16">
    <source>
        <dbReference type="Proteomes" id="UP001385951"/>
    </source>
</evidence>
<reference evidence="15 16" key="1">
    <citation type="submission" date="2022-09" db="EMBL/GenBank/DDBJ databases">
        <authorList>
            <person name="Palmer J.M."/>
        </authorList>
    </citation>
    <scope>NUCLEOTIDE SEQUENCE [LARGE SCALE GENOMIC DNA]</scope>
    <source>
        <strain evidence="15 16">DSM 7382</strain>
    </source>
</reference>
<evidence type="ECO:0000256" key="1">
    <source>
        <dbReference type="ARBA" id="ARBA00010136"/>
    </source>
</evidence>
<evidence type="ECO:0000256" key="9">
    <source>
        <dbReference type="PIRSR" id="PIRSR634016-3"/>
    </source>
</evidence>
<protein>
    <recommendedName>
        <fullName evidence="11">Aminopeptidase</fullName>
        <ecNumber evidence="11">3.4.11.-</ecNumber>
    </recommendedName>
</protein>
<sequence length="900" mass="101059">MTTSGNLCLPADLWPKHYDLTIRTDLDKLEFAGFVNIQLDVKKATNSITFNTAGLTLADLTLATSAFSQPQVISADSLHLDVVNGRATIPLPFTLETGSIAQLKIGFKAPLTDVLKGYYRSAWENNGRTEYYALTQFEPTDARYAFPCWDEPIYKATFSITLVSRGDTVNLSNMPTLSENIYSDSTSSETALWLAKHFTDVTSPEDKWKITVFETTPPMSTYIVAFANGSFAYIEDSYTSPLSQTIRPLRIYGTPDLIGQARFSLDVTKKVLPLYEQLFGIEYPLPKLDTLIASDFAAGAMENWGLITGRAVFYLLNPNSNDVGVKRRIARGQSHEIAHMWFGNITTMAWWDYLYLNEGFASLVGEVFMMERAFPEFQADAGFITRELSGALNLDAKLSSHPVEVNIPSANMIGQLFDQLSYYKAASVLRMLSHFIGEDKFLKGVSEYLKKHLYGSTTTEDLWNGIGSVTGMDITSMMDAWVKKKGFPVVTVTEDADGIQVRQDRFLASGLGVGEDNKTIWTIPLNVVTTTPNGDKVVDSTALLNTRDTFIPLDTSKPFKLNAGTIGFFRVLYTPERLLTITREVAKGKASIFSLEDRMGLINDSLAFAKAGLAPISGLLDLIHACRNETEYLVWLSISQVFSDIVSAWWENPNAVALLNNFRRDLFMPLVKKLGYNYEDNEDLQTRELRTLAITQAAEAGQPEVVNELRQYFRASLSTGDISTITDELRPITFRIAAKFGGQAEWDKMADIALKSTSPSDAGAAIIGVTSFADDLMIEKTFSLIEEDCRDQDILRFFQGMGDNLKHRRLLSVRFREHYDMFMKRVEGTFSLQYTVVMSHESLTTFQDVRETEEFFKDKDTSSYKMTLDQVLETIRNKATWIQRSTEGLLAWFETRQSIL</sequence>
<dbReference type="GO" id="GO:0070006">
    <property type="term" value="F:metalloaminopeptidase activity"/>
    <property type="evidence" value="ECO:0007669"/>
    <property type="project" value="TreeGrafter"/>
</dbReference>
<evidence type="ECO:0000259" key="14">
    <source>
        <dbReference type="Pfam" id="PF17900"/>
    </source>
</evidence>
<keyword evidence="2 11" id="KW-0031">Aminopeptidase</keyword>
<feature type="binding site" evidence="9">
    <location>
        <position position="335"/>
    </location>
    <ligand>
        <name>Zn(2+)</name>
        <dbReference type="ChEBI" id="CHEBI:29105"/>
        <note>catalytic</note>
    </ligand>
</feature>
<dbReference type="PRINTS" id="PR00756">
    <property type="entry name" value="ALADIPTASE"/>
</dbReference>
<feature type="domain" description="ERAP1-like C-terminal" evidence="13">
    <location>
        <begin position="559"/>
        <end position="877"/>
    </location>
</feature>
<feature type="site" description="Transition state stabilizer" evidence="10">
    <location>
        <position position="422"/>
    </location>
</feature>
<feature type="domain" description="Peptidase M1 membrane alanine aminopeptidase" evidence="12">
    <location>
        <begin position="263"/>
        <end position="481"/>
    </location>
</feature>
<feature type="binding site" evidence="9">
    <location>
        <position position="339"/>
    </location>
    <ligand>
        <name>Zn(2+)</name>
        <dbReference type="ChEBI" id="CHEBI:29105"/>
        <note>catalytic</note>
    </ligand>
</feature>
<evidence type="ECO:0000256" key="7">
    <source>
        <dbReference type="ARBA" id="ARBA00023049"/>
    </source>
</evidence>
<evidence type="ECO:0000256" key="5">
    <source>
        <dbReference type="ARBA" id="ARBA00022801"/>
    </source>
</evidence>
<evidence type="ECO:0000256" key="4">
    <source>
        <dbReference type="ARBA" id="ARBA00022723"/>
    </source>
</evidence>
<dbReference type="GO" id="GO:0016020">
    <property type="term" value="C:membrane"/>
    <property type="evidence" value="ECO:0007669"/>
    <property type="project" value="TreeGrafter"/>
</dbReference>
<dbReference type="GO" id="GO:0043171">
    <property type="term" value="P:peptide catabolic process"/>
    <property type="evidence" value="ECO:0007669"/>
    <property type="project" value="TreeGrafter"/>
</dbReference>
<dbReference type="InterPro" id="IPR050344">
    <property type="entry name" value="Peptidase_M1_aminopeptidases"/>
</dbReference>
<comment type="caution">
    <text evidence="15">The sequence shown here is derived from an EMBL/GenBank/DDBJ whole genome shotgun (WGS) entry which is preliminary data.</text>
</comment>
<dbReference type="FunFam" id="1.10.390.10:FF:000006">
    <property type="entry name" value="Puromycin-sensitive aminopeptidase"/>
    <property type="match status" value="1"/>
</dbReference>
<evidence type="ECO:0000259" key="12">
    <source>
        <dbReference type="Pfam" id="PF01433"/>
    </source>
</evidence>
<feature type="active site" description="Proton acceptor" evidence="8">
    <location>
        <position position="336"/>
    </location>
</feature>
<evidence type="ECO:0000256" key="3">
    <source>
        <dbReference type="ARBA" id="ARBA00022670"/>
    </source>
</evidence>
<keyword evidence="4 9" id="KW-0479">Metal-binding</keyword>